<evidence type="ECO:0000313" key="2">
    <source>
        <dbReference type="EMBL" id="GGJ85268.1"/>
    </source>
</evidence>
<evidence type="ECO:0000313" key="3">
    <source>
        <dbReference type="Proteomes" id="UP000660265"/>
    </source>
</evidence>
<organism evidence="2 3">
    <name type="scientific">Streptomyces camponoticapitis</name>
    <dbReference type="NCBI Taxonomy" id="1616125"/>
    <lineage>
        <taxon>Bacteria</taxon>
        <taxon>Bacillati</taxon>
        <taxon>Actinomycetota</taxon>
        <taxon>Actinomycetes</taxon>
        <taxon>Kitasatosporales</taxon>
        <taxon>Streptomycetaceae</taxon>
        <taxon>Streptomyces</taxon>
    </lineage>
</organism>
<protein>
    <submittedName>
        <fullName evidence="2">Uncharacterized protein</fullName>
    </submittedName>
</protein>
<sequence length="325" mass="34440">MTNKYGGVRRLSFAVDTEGSTRRTVPDQIRDQDRLLAILEESCEAAGIDRDACARQGQGDGELLILPPGIVETRVIPSLVRELKRALRRDNGGRTAEHRLRLRAAAAVDNVHMTAGGYAGDGVVATTRLLDSAEFKSAFKARQEPDLAFALWDDLYRSLIHNEYDDQLSPPMFHAVRIAGYDRLAWFHLPGGATGEPERGTSGSGSSVAGVSGAGLPALGGGKPPGASAPPGYRRATYIAAPFIGIGGPRGDDSQPQLPPQGLPWDQPTREPDAGRAPGSGGQGTGTADRFGQEGGLPADTSPDPDPDPDPYFDPYDNETGTQES</sequence>
<proteinExistence type="predicted"/>
<feature type="region of interest" description="Disordered" evidence="1">
    <location>
        <begin position="244"/>
        <end position="325"/>
    </location>
</feature>
<name>A0ABQ2E1F5_9ACTN</name>
<dbReference type="EMBL" id="BMMV01000004">
    <property type="protein sequence ID" value="GGJ85268.1"/>
    <property type="molecule type" value="Genomic_DNA"/>
</dbReference>
<gene>
    <name evidence="2" type="ORF">GCM10011583_16130</name>
</gene>
<evidence type="ECO:0000256" key="1">
    <source>
        <dbReference type="SAM" id="MobiDB-lite"/>
    </source>
</evidence>
<reference evidence="3" key="1">
    <citation type="journal article" date="2019" name="Int. J. Syst. Evol. Microbiol.">
        <title>The Global Catalogue of Microorganisms (GCM) 10K type strain sequencing project: providing services to taxonomists for standard genome sequencing and annotation.</title>
        <authorList>
            <consortium name="The Broad Institute Genomics Platform"/>
            <consortium name="The Broad Institute Genome Sequencing Center for Infectious Disease"/>
            <person name="Wu L."/>
            <person name="Ma J."/>
        </authorList>
    </citation>
    <scope>NUCLEOTIDE SEQUENCE [LARGE SCALE GENOMIC DNA]</scope>
    <source>
        <strain evidence="3">CGMCC 4.7275</strain>
    </source>
</reference>
<dbReference type="Proteomes" id="UP000660265">
    <property type="component" value="Unassembled WGS sequence"/>
</dbReference>
<comment type="caution">
    <text evidence="2">The sequence shown here is derived from an EMBL/GenBank/DDBJ whole genome shotgun (WGS) entry which is preliminary data.</text>
</comment>
<accession>A0ABQ2E1F5</accession>
<keyword evidence="3" id="KW-1185">Reference proteome</keyword>
<dbReference type="RefSeq" id="WP_189106633.1">
    <property type="nucleotide sequence ID" value="NZ_BMMV01000004.1"/>
</dbReference>